<protein>
    <submittedName>
        <fullName evidence="2">Dynamin-type G domain-containing protein</fullName>
    </submittedName>
</protein>
<dbReference type="Proteomes" id="UP000095286">
    <property type="component" value="Unplaced"/>
</dbReference>
<evidence type="ECO:0000313" key="2">
    <source>
        <dbReference type="WBParaSite" id="RSKR_0000675900.1"/>
    </source>
</evidence>
<reference evidence="2" key="1">
    <citation type="submission" date="2016-11" db="UniProtKB">
        <authorList>
            <consortium name="WormBaseParasite"/>
        </authorList>
    </citation>
    <scope>IDENTIFICATION</scope>
    <source>
        <strain evidence="2">KR3021</strain>
    </source>
</reference>
<dbReference type="WBParaSite" id="RSKR_0000675900.1">
    <property type="protein sequence ID" value="RSKR_0000675900.1"/>
    <property type="gene ID" value="RSKR_0000675900"/>
</dbReference>
<accession>A0AC35U1R0</accession>
<evidence type="ECO:0000313" key="1">
    <source>
        <dbReference type="Proteomes" id="UP000095286"/>
    </source>
</evidence>
<organism evidence="1 2">
    <name type="scientific">Rhabditophanes sp. KR3021</name>
    <dbReference type="NCBI Taxonomy" id="114890"/>
    <lineage>
        <taxon>Eukaryota</taxon>
        <taxon>Metazoa</taxon>
        <taxon>Ecdysozoa</taxon>
        <taxon>Nematoda</taxon>
        <taxon>Chromadorea</taxon>
        <taxon>Rhabditida</taxon>
        <taxon>Tylenchina</taxon>
        <taxon>Panagrolaimomorpha</taxon>
        <taxon>Strongyloidoidea</taxon>
        <taxon>Alloionematidae</taxon>
        <taxon>Rhabditophanes</taxon>
    </lineage>
</organism>
<name>A0AC35U1R0_9BILA</name>
<proteinExistence type="predicted"/>
<sequence>MAKSNNACLESLVKAVNKLQEIASQCGEDFCVNLPQIVVVGAQSSGKSSVLESFVGKDFLPRGADIVTRCPLILQLYNGKEDYAEFEHSPGKKFINFDKVRKEIETETDRLTGTKKGISKIRIVLKVYSPKFTTLTLVDLPGLTKVPVKDQPEDIGQQIQDMVLEYISQDTAIILAISPANCDLANSESLNIARMVDPNQERTIGVLTKLDLMDKGTNAVNVLNNQVYKLKRGFVGIVNRSQEDINEKKSISNALKDEALFFEDHPEYKHLIGAIGTKYLQAKLSEELKGHVKQHLPSMKIKIEKICLEKELELKKYDHTVFDNEKDRKKYLGTIIAKVCKKIEETIASDENSVNEIEVCVDINNIILQTFAQTLDAECVEESLLEIYIENSMKNSILTTSTICQKRVFDGVVKEVVKMYLGPIITLVNRVTDFIEGHICKLSNDGSVFPNFNKVIADCMKREINLARERSKKYVVDTISMESAFIFTNRPEFLIKKDEAINEQIASEISEIFINTLDISGKSYSQTIGSSFKIFETNQSKKAYLSLDANQMLITSVHTTEEHHVYEITYQPETMLQTELVRMVCYVPIKGVGGITCLDSFIKEYDILTEIAVDDILSLKSLIEKKKLKKPIEEVKAIILNYLKIVCQNLKVTIPKMIHLFVIDRVIDYSRIEIMPELLSCSSDEIEKWTVIDSESEKIIKSLNKAVSTCTDALTEIEKCEISLAVKKIDINNN</sequence>